<protein>
    <submittedName>
        <fullName evidence="1">Uncharacterized protein</fullName>
    </submittedName>
</protein>
<gene>
    <name evidence="1" type="ORF">GN277_27000</name>
</gene>
<comment type="caution">
    <text evidence="1">The sequence shown here is derived from an EMBL/GenBank/DDBJ whole genome shotgun (WGS) entry which is preliminary data.</text>
</comment>
<name>A0A7X3SLV9_9FIRM</name>
<reference evidence="1 2" key="1">
    <citation type="submission" date="2019-12" db="EMBL/GenBank/DDBJ databases">
        <title>Sporaefaciens musculi gen. nov., sp. nov., a novel bacterium isolated from the caecum of an obese mouse.</title>
        <authorList>
            <person name="Rasmussen T.S."/>
            <person name="Streidl T."/>
            <person name="Hitch T.C.A."/>
            <person name="Wortmann E."/>
            <person name="Deptula P."/>
            <person name="Hansen M."/>
            <person name="Nielsen D.S."/>
            <person name="Clavel T."/>
            <person name="Vogensen F.K."/>
        </authorList>
    </citation>
    <scope>NUCLEOTIDE SEQUENCE [LARGE SCALE GENOMIC DNA]</scope>
    <source>
        <strain evidence="1 2">WCA-9-b2</strain>
    </source>
</reference>
<proteinExistence type="predicted"/>
<evidence type="ECO:0000313" key="2">
    <source>
        <dbReference type="Proteomes" id="UP000460412"/>
    </source>
</evidence>
<evidence type="ECO:0000313" key="1">
    <source>
        <dbReference type="EMBL" id="MXP78850.1"/>
    </source>
</evidence>
<dbReference type="EMBL" id="WUQX01000001">
    <property type="protein sequence ID" value="MXP78850.1"/>
    <property type="molecule type" value="Genomic_DNA"/>
</dbReference>
<accession>A0A7X3SLV9</accession>
<dbReference type="AlphaFoldDB" id="A0A7X3SLV9"/>
<dbReference type="Proteomes" id="UP000460412">
    <property type="component" value="Unassembled WGS sequence"/>
</dbReference>
<keyword evidence="2" id="KW-1185">Reference proteome</keyword>
<dbReference type="InterPro" id="IPR046286">
    <property type="entry name" value="DUF6323"/>
</dbReference>
<dbReference type="Pfam" id="PF19848">
    <property type="entry name" value="DUF6323"/>
    <property type="match status" value="1"/>
</dbReference>
<organism evidence="1 2">
    <name type="scientific">Sporofaciens musculi</name>
    <dbReference type="NCBI Taxonomy" id="2681861"/>
    <lineage>
        <taxon>Bacteria</taxon>
        <taxon>Bacillati</taxon>
        <taxon>Bacillota</taxon>
        <taxon>Clostridia</taxon>
        <taxon>Lachnospirales</taxon>
        <taxon>Lachnospiraceae</taxon>
        <taxon>Sporofaciens</taxon>
    </lineage>
</organism>
<sequence length="157" mass="18876">METNQYAQKYGLTLSEEEAQVIVAERRNTLKEQKRVEFGESILPRLIYEFCDSDYINQDNYADTMVRLQEIFFLYKNEMQDELTDQELIHFMKEQFESVCYGDLDYLEETCLDIFAQAVRRGYRGYKRTEGRGEYGQFDEVQRWDAQLYMEALKDLQ</sequence>